<dbReference type="InterPro" id="IPR028082">
    <property type="entry name" value="Peripla_BP_I"/>
</dbReference>
<sequence>VAEETKNRIFETAEELDYVSSHRKKKQRTLNIGIAHWYTKEQEMKDPYYLALRIAVEKKCDEEAIVFQRLASYDKSHKAFDGIIAIGKFGQDAISKLEAYECPIVFVDFSPDEEKFDAVVTDYKKGVCKALSYLIDMGHQEIGYIGGCEYLEGVPIQDEREITFKAFMEEKHLFHKEWVMKGAFLPEEGYRLMKACLGQDQYPSAFFVASDPMAIGAYKAISEAGLKVGEDISLIGFDDIYTSQFLTPSLTTVKVYTEFMGKTAVEVLIENIKLKHEVHKQIWIPTKLMIRESCRKRK</sequence>
<dbReference type="PANTHER" id="PTHR30146">
    <property type="entry name" value="LACI-RELATED TRANSCRIPTIONAL REPRESSOR"/>
    <property type="match status" value="1"/>
</dbReference>
<dbReference type="GO" id="GO:0003700">
    <property type="term" value="F:DNA-binding transcription factor activity"/>
    <property type="evidence" value="ECO:0007669"/>
    <property type="project" value="TreeGrafter"/>
</dbReference>
<reference evidence="5" key="1">
    <citation type="journal article" date="2021" name="PeerJ">
        <title>Extensive microbial diversity within the chicken gut microbiome revealed by metagenomics and culture.</title>
        <authorList>
            <person name="Gilroy R."/>
            <person name="Ravi A."/>
            <person name="Getino M."/>
            <person name="Pursley I."/>
            <person name="Horton D.L."/>
            <person name="Alikhan N.F."/>
            <person name="Baker D."/>
            <person name="Gharbi K."/>
            <person name="Hall N."/>
            <person name="Watson M."/>
            <person name="Adriaenssens E.M."/>
            <person name="Foster-Nyarko E."/>
            <person name="Jarju S."/>
            <person name="Secka A."/>
            <person name="Antonio M."/>
            <person name="Oren A."/>
            <person name="Chaudhuri R.R."/>
            <person name="La Ragione R."/>
            <person name="Hildebrand F."/>
            <person name="Pallen M.J."/>
        </authorList>
    </citation>
    <scope>NUCLEOTIDE SEQUENCE</scope>
    <source>
        <strain evidence="5">B5-657</strain>
    </source>
</reference>
<feature type="non-terminal residue" evidence="5">
    <location>
        <position position="1"/>
    </location>
</feature>
<evidence type="ECO:0000313" key="5">
    <source>
        <dbReference type="EMBL" id="MBU3804542.1"/>
    </source>
</evidence>
<keyword evidence="3" id="KW-0804">Transcription</keyword>
<reference evidence="5" key="2">
    <citation type="submission" date="2021-04" db="EMBL/GenBank/DDBJ databases">
        <authorList>
            <person name="Gilroy R."/>
        </authorList>
    </citation>
    <scope>NUCLEOTIDE SEQUENCE</scope>
    <source>
        <strain evidence="5">B5-657</strain>
    </source>
</reference>
<gene>
    <name evidence="5" type="ORF">H9872_07280</name>
</gene>
<protein>
    <submittedName>
        <fullName evidence="5">LacI family DNA-binding transcriptional regulator</fullName>
    </submittedName>
</protein>
<dbReference type="EMBL" id="JAHLFQ010000163">
    <property type="protein sequence ID" value="MBU3804542.1"/>
    <property type="molecule type" value="Genomic_DNA"/>
</dbReference>
<evidence type="ECO:0000256" key="1">
    <source>
        <dbReference type="ARBA" id="ARBA00023015"/>
    </source>
</evidence>
<feature type="domain" description="Transcriptional regulator LacI/GalR-like sensor" evidence="4">
    <location>
        <begin position="132"/>
        <end position="294"/>
    </location>
</feature>
<evidence type="ECO:0000256" key="3">
    <source>
        <dbReference type="ARBA" id="ARBA00023163"/>
    </source>
</evidence>
<name>A0A9E2NLJ4_9FIRM</name>
<dbReference type="Gene3D" id="3.40.50.2300">
    <property type="match status" value="2"/>
</dbReference>
<dbReference type="Pfam" id="PF13377">
    <property type="entry name" value="Peripla_BP_3"/>
    <property type="match status" value="1"/>
</dbReference>
<keyword evidence="2 5" id="KW-0238">DNA-binding</keyword>
<dbReference type="GO" id="GO:0000976">
    <property type="term" value="F:transcription cis-regulatory region binding"/>
    <property type="evidence" value="ECO:0007669"/>
    <property type="project" value="TreeGrafter"/>
</dbReference>
<dbReference type="PANTHER" id="PTHR30146:SF149">
    <property type="entry name" value="HTH-TYPE TRANSCRIPTIONAL REGULATOR EBGR"/>
    <property type="match status" value="1"/>
</dbReference>
<dbReference type="CDD" id="cd01544">
    <property type="entry name" value="PBP1_GalR"/>
    <property type="match status" value="1"/>
</dbReference>
<evidence type="ECO:0000259" key="4">
    <source>
        <dbReference type="Pfam" id="PF13377"/>
    </source>
</evidence>
<evidence type="ECO:0000313" key="6">
    <source>
        <dbReference type="Proteomes" id="UP000824229"/>
    </source>
</evidence>
<accession>A0A9E2NLJ4</accession>
<keyword evidence="1" id="KW-0805">Transcription regulation</keyword>
<comment type="caution">
    <text evidence="5">The sequence shown here is derived from an EMBL/GenBank/DDBJ whole genome shotgun (WGS) entry which is preliminary data.</text>
</comment>
<evidence type="ECO:0000256" key="2">
    <source>
        <dbReference type="ARBA" id="ARBA00023125"/>
    </source>
</evidence>
<proteinExistence type="predicted"/>
<dbReference type="AlphaFoldDB" id="A0A9E2NLJ4"/>
<organism evidence="5 6">
    <name type="scientific">Candidatus Cellulosilyticum pullistercoris</name>
    <dbReference type="NCBI Taxonomy" id="2838521"/>
    <lineage>
        <taxon>Bacteria</taxon>
        <taxon>Bacillati</taxon>
        <taxon>Bacillota</taxon>
        <taxon>Clostridia</taxon>
        <taxon>Lachnospirales</taxon>
        <taxon>Cellulosilyticaceae</taxon>
        <taxon>Cellulosilyticum</taxon>
    </lineage>
</organism>
<dbReference type="SUPFAM" id="SSF53822">
    <property type="entry name" value="Periplasmic binding protein-like I"/>
    <property type="match status" value="1"/>
</dbReference>
<dbReference type="Proteomes" id="UP000824229">
    <property type="component" value="Unassembled WGS sequence"/>
</dbReference>
<dbReference type="InterPro" id="IPR046335">
    <property type="entry name" value="LacI/GalR-like_sensor"/>
</dbReference>